<accession>A0A553ML50</accession>
<feature type="region of interest" description="Disordered" evidence="1">
    <location>
        <begin position="1"/>
        <end position="24"/>
    </location>
</feature>
<dbReference type="Proteomes" id="UP000316079">
    <property type="component" value="Unassembled WGS sequence"/>
</dbReference>
<comment type="caution">
    <text evidence="3">The sequence shown here is derived from an EMBL/GenBank/DDBJ whole genome shotgun (WGS) entry which is preliminary data.</text>
</comment>
<keyword evidence="2" id="KW-1133">Transmembrane helix</keyword>
<evidence type="ECO:0000256" key="1">
    <source>
        <dbReference type="SAM" id="MobiDB-lite"/>
    </source>
</evidence>
<dbReference type="EMBL" id="SRMA01027416">
    <property type="protein sequence ID" value="TRY53902.1"/>
    <property type="molecule type" value="Genomic_DNA"/>
</dbReference>
<keyword evidence="4" id="KW-1185">Reference proteome</keyword>
<protein>
    <submittedName>
        <fullName evidence="3">Uncharacterized protein</fullName>
    </submittedName>
</protein>
<organism evidence="3 4">
    <name type="scientific">Danionella cerebrum</name>
    <dbReference type="NCBI Taxonomy" id="2873325"/>
    <lineage>
        <taxon>Eukaryota</taxon>
        <taxon>Metazoa</taxon>
        <taxon>Chordata</taxon>
        <taxon>Craniata</taxon>
        <taxon>Vertebrata</taxon>
        <taxon>Euteleostomi</taxon>
        <taxon>Actinopterygii</taxon>
        <taxon>Neopterygii</taxon>
        <taxon>Teleostei</taxon>
        <taxon>Ostariophysi</taxon>
        <taxon>Cypriniformes</taxon>
        <taxon>Danionidae</taxon>
        <taxon>Danioninae</taxon>
        <taxon>Danionella</taxon>
    </lineage>
</organism>
<evidence type="ECO:0000313" key="4">
    <source>
        <dbReference type="Proteomes" id="UP000316079"/>
    </source>
</evidence>
<sequence length="116" mass="12927">MRKASQQQKLTRRPSLARIKRKSSELDDCAGESKGLLSSITKIIHGSSIKKESLECHCLSEKLSPVLNLAPPCSHNNSRVVGFSRQEDQSFIFSSYMGYFPNLVLSISVVFLLPND</sequence>
<name>A0A553ML50_9TELE</name>
<keyword evidence="2" id="KW-0812">Transmembrane</keyword>
<dbReference type="STRING" id="623744.A0A553ML50"/>
<feature type="transmembrane region" description="Helical" evidence="2">
    <location>
        <begin position="91"/>
        <end position="113"/>
    </location>
</feature>
<keyword evidence="2" id="KW-0472">Membrane</keyword>
<gene>
    <name evidence="3" type="ORF">DNTS_026478</name>
</gene>
<dbReference type="AlphaFoldDB" id="A0A553ML50"/>
<evidence type="ECO:0000313" key="3">
    <source>
        <dbReference type="EMBL" id="TRY53902.1"/>
    </source>
</evidence>
<reference evidence="3 4" key="1">
    <citation type="journal article" date="2019" name="Sci. Data">
        <title>Hybrid genome assembly and annotation of Danionella translucida.</title>
        <authorList>
            <person name="Kadobianskyi M."/>
            <person name="Schulze L."/>
            <person name="Schuelke M."/>
            <person name="Judkewitz B."/>
        </authorList>
    </citation>
    <scope>NUCLEOTIDE SEQUENCE [LARGE SCALE GENOMIC DNA]</scope>
    <source>
        <strain evidence="3 4">Bolton</strain>
    </source>
</reference>
<proteinExistence type="predicted"/>
<evidence type="ECO:0000256" key="2">
    <source>
        <dbReference type="SAM" id="Phobius"/>
    </source>
</evidence>